<sequence length="918" mass="99892">MNLLISPVTMMPFSSPVSAGGLVVLLLCCTLTPSAAAAARLHRRVLHQPLSYPLDSAATPAPLPAPAADSISQPPSASASPPLPQPRLHHGHPKYPFSSQSQSPPGTPLQPVPFFPTISTPPPPEDAGTPSFPANISSLVLPRSSSSNSGRPISRKLIALIVAVALVFVALLTSLAAFLLNHRDRDKTYSRHRTDNLRLVPPNTTLSDADFGDAKKKSPPPPPPLLPRYQPNAASTSSEFLYLGTLFSSRELNEGAAQNQPSTTPVSVVPSNGQLPGSPELRPLPPLPRPHFLQTHRKSGEVDDEDEFFSPGNSPNRNSSISRRASDVPVQVPTSFPFSNSSSPTASLSASPTLTMELNLSPKSLRSKSPDSLAHFPSPRLTMNPPPTVPAASLSSGDTHNSPSRASDSSAQVSESQLADSRWHDSVRVPKPPPPPPPPRGLEPLATEMGGPPVLVAPSRPVVSKNVNEDVLKPKLKPLHWDKVKSSSDRVMVWDQLKSSSNSFQLNEEMIESLFIVNPSSNPYPKHTSVQENRVLDPKKSQNIAILLRALYITVEEVCEALVEGNADSLGAELLESLLKMAPTKEEERKLMGFKDESPSKLCPAEKFLKAVLDIPFAFRRVDAMLYMANFDSDVEYLKRSFETLEVACQELRKSRMFKKLLEAVLKTGNRMNVGTNRGDARAFKLDTLLKLADVKGTDGKTTLLHFVVQEIVRAEGSRLSGQKPDAEKQQFVIQEEVELRKAGLQVVSGLSGELMNVKKAAGMDSDVLVNEVAKLADGVSKITQVVKLNDEGGKNKSFSDSMNTFLKKAEVEIMKIQAQEDVAMCMVKEVTEYFHGNLAKEEARPLRVFMVVKDFLCVLDQVCKDVGKINERTIVSSGRQFPIMPPLNVPIFPEYVDNNKQRDISSSSDDDSSSSTV</sequence>
<keyword evidence="4" id="KW-0812">Transmembrane</keyword>
<feature type="compositionally biased region" description="Pro residues" evidence="3">
    <location>
        <begin position="430"/>
        <end position="441"/>
    </location>
</feature>
<feature type="chain" id="PRO_5016243145" description="Formin-like protein" evidence="5">
    <location>
        <begin position="38"/>
        <end position="918"/>
    </location>
</feature>
<dbReference type="Proteomes" id="UP000249390">
    <property type="component" value="Unassembled WGS sequence"/>
</dbReference>
<feature type="compositionally biased region" description="Polar residues" evidence="3">
    <location>
        <begin position="254"/>
        <end position="274"/>
    </location>
</feature>
<feature type="transmembrane region" description="Helical" evidence="4">
    <location>
        <begin position="157"/>
        <end position="180"/>
    </location>
</feature>
<evidence type="ECO:0000256" key="3">
    <source>
        <dbReference type="SAM" id="MobiDB-lite"/>
    </source>
</evidence>
<dbReference type="EMBL" id="NQVE01000098">
    <property type="protein sequence ID" value="RAL48270.1"/>
    <property type="molecule type" value="Genomic_DNA"/>
</dbReference>
<evidence type="ECO:0000256" key="5">
    <source>
        <dbReference type="SAM" id="SignalP"/>
    </source>
</evidence>
<comment type="similarity">
    <text evidence="1">Belongs to the formin-like family. Class-I subfamily.</text>
</comment>
<gene>
    <name evidence="7" type="ORF">DM860_005694</name>
</gene>
<feature type="region of interest" description="Disordered" evidence="3">
    <location>
        <begin position="190"/>
        <end position="231"/>
    </location>
</feature>
<dbReference type="PANTHER" id="PTHR23213:SF368">
    <property type="entry name" value="HISTONE H3-K79 METHYLTRANSFERASE"/>
    <property type="match status" value="1"/>
</dbReference>
<protein>
    <recommendedName>
        <fullName evidence="2">Formin-like protein</fullName>
    </recommendedName>
</protein>
<dbReference type="SMART" id="SM00498">
    <property type="entry name" value="FH2"/>
    <property type="match status" value="1"/>
</dbReference>
<feature type="compositionally biased region" description="Polar residues" evidence="3">
    <location>
        <begin position="393"/>
        <end position="419"/>
    </location>
</feature>
<evidence type="ECO:0000259" key="6">
    <source>
        <dbReference type="PROSITE" id="PS51444"/>
    </source>
</evidence>
<organism evidence="7 8">
    <name type="scientific">Cuscuta australis</name>
    <dbReference type="NCBI Taxonomy" id="267555"/>
    <lineage>
        <taxon>Eukaryota</taxon>
        <taxon>Viridiplantae</taxon>
        <taxon>Streptophyta</taxon>
        <taxon>Embryophyta</taxon>
        <taxon>Tracheophyta</taxon>
        <taxon>Spermatophyta</taxon>
        <taxon>Magnoliopsida</taxon>
        <taxon>eudicotyledons</taxon>
        <taxon>Gunneridae</taxon>
        <taxon>Pentapetalae</taxon>
        <taxon>asterids</taxon>
        <taxon>lamiids</taxon>
        <taxon>Solanales</taxon>
        <taxon>Convolvulaceae</taxon>
        <taxon>Cuscuteae</taxon>
        <taxon>Cuscuta</taxon>
        <taxon>Cuscuta subgen. Grammica</taxon>
        <taxon>Cuscuta sect. Cleistogrammica</taxon>
    </lineage>
</organism>
<feature type="region of interest" description="Disordered" evidence="3">
    <location>
        <begin position="57"/>
        <end position="134"/>
    </location>
</feature>
<feature type="compositionally biased region" description="Low complexity" evidence="3">
    <location>
        <begin position="57"/>
        <end position="80"/>
    </location>
</feature>
<name>A0A328DSK0_9ASTE</name>
<dbReference type="InterPro" id="IPR042201">
    <property type="entry name" value="FH2_Formin_sf"/>
</dbReference>
<comment type="caution">
    <text evidence="7">The sequence shown here is derived from an EMBL/GenBank/DDBJ whole genome shotgun (WGS) entry which is preliminary data.</text>
</comment>
<dbReference type="Pfam" id="PF02181">
    <property type="entry name" value="FH2"/>
    <property type="match status" value="1"/>
</dbReference>
<dbReference type="GO" id="GO:0045010">
    <property type="term" value="P:actin nucleation"/>
    <property type="evidence" value="ECO:0007669"/>
    <property type="project" value="InterPro"/>
</dbReference>
<feature type="compositionally biased region" description="Pro residues" evidence="3">
    <location>
        <begin position="105"/>
        <end position="125"/>
    </location>
</feature>
<keyword evidence="5" id="KW-0732">Signal</keyword>
<dbReference type="SUPFAM" id="SSF101447">
    <property type="entry name" value="Formin homology 2 domain (FH2 domain)"/>
    <property type="match status" value="1"/>
</dbReference>
<feature type="domain" description="FH2" evidence="6">
    <location>
        <begin position="466"/>
        <end position="886"/>
    </location>
</feature>
<feature type="region of interest" description="Disordered" evidence="3">
    <location>
        <begin position="362"/>
        <end position="448"/>
    </location>
</feature>
<evidence type="ECO:0000256" key="2">
    <source>
        <dbReference type="RuleBase" id="RU361260"/>
    </source>
</evidence>
<evidence type="ECO:0000256" key="4">
    <source>
        <dbReference type="SAM" id="Phobius"/>
    </source>
</evidence>
<dbReference type="PANTHER" id="PTHR23213">
    <property type="entry name" value="FORMIN-RELATED"/>
    <property type="match status" value="1"/>
</dbReference>
<proteinExistence type="inferred from homology"/>
<evidence type="ECO:0000313" key="7">
    <source>
        <dbReference type="EMBL" id="RAL48270.1"/>
    </source>
</evidence>
<keyword evidence="4" id="KW-1133">Transmembrane helix</keyword>
<dbReference type="AlphaFoldDB" id="A0A328DSK0"/>
<evidence type="ECO:0000313" key="8">
    <source>
        <dbReference type="Proteomes" id="UP000249390"/>
    </source>
</evidence>
<keyword evidence="4" id="KW-0472">Membrane</keyword>
<keyword evidence="8" id="KW-1185">Reference proteome</keyword>
<dbReference type="GO" id="GO:0051015">
    <property type="term" value="F:actin filament binding"/>
    <property type="evidence" value="ECO:0007669"/>
    <property type="project" value="InterPro"/>
</dbReference>
<feature type="compositionally biased region" description="Low complexity" evidence="3">
    <location>
        <begin position="310"/>
        <end position="323"/>
    </location>
</feature>
<evidence type="ECO:0000256" key="1">
    <source>
        <dbReference type="ARBA" id="ARBA00025793"/>
    </source>
</evidence>
<dbReference type="PROSITE" id="PS51444">
    <property type="entry name" value="FH2"/>
    <property type="match status" value="1"/>
</dbReference>
<dbReference type="Gene3D" id="1.20.58.2220">
    <property type="entry name" value="Formin, FH2 domain"/>
    <property type="match status" value="1"/>
</dbReference>
<feature type="region of interest" description="Disordered" evidence="3">
    <location>
        <begin position="254"/>
        <end position="328"/>
    </location>
</feature>
<dbReference type="InterPro" id="IPR015425">
    <property type="entry name" value="FH2_Formin"/>
</dbReference>
<feature type="signal peptide" evidence="5">
    <location>
        <begin position="1"/>
        <end position="37"/>
    </location>
</feature>
<dbReference type="InterPro" id="IPR027643">
    <property type="entry name" value="Formin-like_plant"/>
</dbReference>
<accession>A0A328DSK0</accession>
<reference evidence="7 8" key="1">
    <citation type="submission" date="2018-06" db="EMBL/GenBank/DDBJ databases">
        <title>The Genome of Cuscuta australis (Dodder) Provides Insight into the Evolution of Plant Parasitism.</title>
        <authorList>
            <person name="Liu H."/>
        </authorList>
    </citation>
    <scope>NUCLEOTIDE SEQUENCE [LARGE SCALE GENOMIC DNA]</scope>
    <source>
        <strain evidence="8">cv. Yunnan</strain>
        <tissue evidence="7">Vines</tissue>
    </source>
</reference>